<keyword evidence="11" id="KW-1185">Reference proteome</keyword>
<dbReference type="InterPro" id="IPR037110">
    <property type="entry name" value="Betagal_dom2_sf"/>
</dbReference>
<dbReference type="InterPro" id="IPR025300">
    <property type="entry name" value="BetaGal_jelly_roll_dom"/>
</dbReference>
<dbReference type="Gene3D" id="2.102.20.10">
    <property type="entry name" value="Beta-galactosidase, domain 2"/>
    <property type="match status" value="1"/>
</dbReference>
<dbReference type="PANTHER" id="PTHR23421">
    <property type="entry name" value="BETA-GALACTOSIDASE RELATED"/>
    <property type="match status" value="1"/>
</dbReference>
<comment type="catalytic activity">
    <reaction evidence="1">
        <text>Hydrolysis of terminal non-reducing beta-D-galactose residues in beta-D-galactosides.</text>
        <dbReference type="EC" id="3.2.1.23"/>
    </reaction>
</comment>
<dbReference type="InterPro" id="IPR025972">
    <property type="entry name" value="BetaGal_dom3"/>
</dbReference>
<gene>
    <name evidence="10" type="ORF">AUCHE_05_03540</name>
</gene>
<dbReference type="InterPro" id="IPR018954">
    <property type="entry name" value="Betagal_dom2"/>
</dbReference>
<sequence length="931" mass="101972">MVVDGRRTPIISGEFHYWRLPAQHLWRDVLEKMKATGFNTVSLYFHWGYHSQERGVFDFSGVRDVDLLLQMAEEVGLYVIARPGPYIQAETSMGGFPPYLSTYAGLPRVGAADNLAAELEWLAAVDRIIARHQLTDGGGTVIAHQIENEMFTPFTGRYLNTLAQAVRANGITVPLFHNDYGPGHGWYAPGKPGGESLQLYAFDFYPLLFSCAGARARLDTHFERRVRRYSPSTPVFIAEGQGGAFTPWGASHQADDCARFVDDRFTRQFTVNNLANGVTMHNTYMQYGGTNWGWTGDPSTGFTSYDYGAPIAENRTLRGKAVVQKEFAQLQRAVPALAATRAVGRVHGIEGPDRRRVLAEWRQAEDGPTRLLTLRHRHSNDERISRFSLPLTVDGHTYRRVPQKEEASVVLNGRDALALVVDHQVGPHRIQYTTAQLAGSTVSPGRATATFTAPLSQESETVLRLAVRPEVIADRGIETHWDQARHELRINAVHQGIGRVTLRSVGEELSLIFADRAAYGQIWHPDLSVGGSIRVAGVDLVRSAIREGTTIVLRGDTAAASRLQVDAPAGVTSLTWNGTPVPAIRDAFGALVADLPGPRPTGRHISLDTWVGRESDPERLPEFDDRTWTPLTKKKAANLLHGPGPAQRIVMTGEDYGFDHGDLWYRGTFTPHTSGSTVTVSARTGRHGMAMVWVNGIYVGSQGDGPRIHQVPREAMRRGEPAKVAILVRNNGHPVDGAALSLSKHGRGLWDVAFPGAGRISWKMQGAIGGRRPVDVARGAYNNGGLFGERQGWHLPQAPAAGFVPVAGLNADRPGVRWYRTAVRLDLPGGQDTPVSLRVDDVHFRQDRYRAIIFVNGWLTGNYINHVGPQQEFVVPGGFLRAAGENEISVVIESEDAGVGPDRVSLLIGSGVLGGPSQRTNPALSYGQLFR</sequence>
<keyword evidence="4" id="KW-0732">Signal</keyword>
<dbReference type="SMART" id="SM01029">
    <property type="entry name" value="BetaGal_dom2"/>
    <property type="match status" value="1"/>
</dbReference>
<dbReference type="Gene3D" id="2.60.390.10">
    <property type="entry name" value="Beta-galactosidase, domain 3"/>
    <property type="match status" value="1"/>
</dbReference>
<dbReference type="InterPro" id="IPR031330">
    <property type="entry name" value="Gly_Hdrlase_35_cat"/>
</dbReference>
<dbReference type="GO" id="GO:0005975">
    <property type="term" value="P:carbohydrate metabolic process"/>
    <property type="evidence" value="ECO:0007669"/>
    <property type="project" value="InterPro"/>
</dbReference>
<keyword evidence="5" id="KW-0378">Hydrolase</keyword>
<protein>
    <recommendedName>
        <fullName evidence="3">beta-galactosidase</fullName>
        <ecNumber evidence="3">3.2.1.23</ecNumber>
    </recommendedName>
</protein>
<evidence type="ECO:0000256" key="1">
    <source>
        <dbReference type="ARBA" id="ARBA00001412"/>
    </source>
</evidence>
<dbReference type="InterPro" id="IPR017853">
    <property type="entry name" value="GH"/>
</dbReference>
<dbReference type="InterPro" id="IPR036833">
    <property type="entry name" value="BetaGal_dom3_sf"/>
</dbReference>
<dbReference type="Gene3D" id="3.20.20.80">
    <property type="entry name" value="Glycosidases"/>
    <property type="match status" value="1"/>
</dbReference>
<dbReference type="InterPro" id="IPR008979">
    <property type="entry name" value="Galactose-bd-like_sf"/>
</dbReference>
<evidence type="ECO:0000259" key="9">
    <source>
        <dbReference type="SMART" id="SM01029"/>
    </source>
</evidence>
<evidence type="ECO:0000256" key="8">
    <source>
        <dbReference type="RuleBase" id="RU003679"/>
    </source>
</evidence>
<evidence type="ECO:0000313" key="10">
    <source>
        <dbReference type="EMBL" id="GAB77443.1"/>
    </source>
</evidence>
<dbReference type="SUPFAM" id="SSF51011">
    <property type="entry name" value="Glycosyl hydrolase domain"/>
    <property type="match status" value="1"/>
</dbReference>
<evidence type="ECO:0000256" key="4">
    <source>
        <dbReference type="ARBA" id="ARBA00022729"/>
    </source>
</evidence>
<evidence type="ECO:0000313" key="11">
    <source>
        <dbReference type="Proteomes" id="UP000008495"/>
    </source>
</evidence>
<organism evidence="10 11">
    <name type="scientific">Austwickia chelonae NBRC 105200</name>
    <dbReference type="NCBI Taxonomy" id="1184607"/>
    <lineage>
        <taxon>Bacteria</taxon>
        <taxon>Bacillati</taxon>
        <taxon>Actinomycetota</taxon>
        <taxon>Actinomycetes</taxon>
        <taxon>Micrococcales</taxon>
        <taxon>Dermatophilaceae</taxon>
        <taxon>Austwickia</taxon>
    </lineage>
</organism>
<name>K6V5F0_9MICO</name>
<dbReference type="Proteomes" id="UP000008495">
    <property type="component" value="Unassembled WGS sequence"/>
</dbReference>
<dbReference type="Pfam" id="PF13363">
    <property type="entry name" value="BetaGal_dom3"/>
    <property type="match status" value="1"/>
</dbReference>
<dbReference type="Gene3D" id="2.60.120.260">
    <property type="entry name" value="Galactose-binding domain-like"/>
    <property type="match status" value="2"/>
</dbReference>
<dbReference type="AlphaFoldDB" id="K6V5F0"/>
<keyword evidence="6" id="KW-0325">Glycoprotein</keyword>
<dbReference type="SUPFAM" id="SSF49785">
    <property type="entry name" value="Galactose-binding domain-like"/>
    <property type="match status" value="2"/>
</dbReference>
<dbReference type="PRINTS" id="PR00742">
    <property type="entry name" value="GLHYDRLASE35"/>
</dbReference>
<evidence type="ECO:0000256" key="5">
    <source>
        <dbReference type="ARBA" id="ARBA00022801"/>
    </source>
</evidence>
<dbReference type="EC" id="3.2.1.23" evidence="3"/>
<keyword evidence="7" id="KW-0326">Glycosidase</keyword>
<dbReference type="GO" id="GO:0004565">
    <property type="term" value="F:beta-galactosidase activity"/>
    <property type="evidence" value="ECO:0007669"/>
    <property type="project" value="UniProtKB-EC"/>
</dbReference>
<dbReference type="InterPro" id="IPR001944">
    <property type="entry name" value="Glycoside_Hdrlase_35"/>
</dbReference>
<proteinExistence type="inferred from homology"/>
<dbReference type="Pfam" id="PF01301">
    <property type="entry name" value="Glyco_hydro_35"/>
    <property type="match status" value="1"/>
</dbReference>
<dbReference type="EMBL" id="BAGZ01000005">
    <property type="protein sequence ID" value="GAB77443.1"/>
    <property type="molecule type" value="Genomic_DNA"/>
</dbReference>
<evidence type="ECO:0000256" key="2">
    <source>
        <dbReference type="ARBA" id="ARBA00009809"/>
    </source>
</evidence>
<reference evidence="10 11" key="1">
    <citation type="submission" date="2012-08" db="EMBL/GenBank/DDBJ databases">
        <title>Whole genome shotgun sequence of Austwickia chelonae NBRC 105200.</title>
        <authorList>
            <person name="Yoshida I."/>
            <person name="Hosoyama A."/>
            <person name="Tsuchikane K."/>
            <person name="Katsumata H."/>
            <person name="Ando Y."/>
            <person name="Ohji S."/>
            <person name="Hamada M."/>
            <person name="Tamura T."/>
            <person name="Yamazoe A."/>
            <person name="Yamazaki S."/>
            <person name="Fujita N."/>
        </authorList>
    </citation>
    <scope>NUCLEOTIDE SEQUENCE [LARGE SCALE GENOMIC DNA]</scope>
    <source>
        <strain evidence="10 11">NBRC 105200</strain>
    </source>
</reference>
<dbReference type="Pfam" id="PF13364">
    <property type="entry name" value="BetaGal_ABD2"/>
    <property type="match status" value="2"/>
</dbReference>
<dbReference type="SUPFAM" id="SSF117100">
    <property type="entry name" value="Beta-galactosidase LacA, domain 3"/>
    <property type="match status" value="1"/>
</dbReference>
<evidence type="ECO:0000256" key="6">
    <source>
        <dbReference type="ARBA" id="ARBA00023180"/>
    </source>
</evidence>
<dbReference type="SUPFAM" id="SSF51445">
    <property type="entry name" value="(Trans)glycosidases"/>
    <property type="match status" value="1"/>
</dbReference>
<evidence type="ECO:0000256" key="3">
    <source>
        <dbReference type="ARBA" id="ARBA00012756"/>
    </source>
</evidence>
<comment type="caution">
    <text evidence="10">The sequence shown here is derived from an EMBL/GenBank/DDBJ whole genome shotgun (WGS) entry which is preliminary data.</text>
</comment>
<accession>K6V5F0</accession>
<dbReference type="Pfam" id="PF10435">
    <property type="entry name" value="BetaGal_dom2"/>
    <property type="match status" value="1"/>
</dbReference>
<evidence type="ECO:0000256" key="7">
    <source>
        <dbReference type="ARBA" id="ARBA00023295"/>
    </source>
</evidence>
<dbReference type="eggNOG" id="COG1874">
    <property type="taxonomic scope" value="Bacteria"/>
</dbReference>
<comment type="similarity">
    <text evidence="2 8">Belongs to the glycosyl hydrolase 35 family.</text>
</comment>
<feature type="domain" description="Beta-galactosidase" evidence="9">
    <location>
        <begin position="336"/>
        <end position="519"/>
    </location>
</feature>
<dbReference type="STRING" id="100225.SAMN05421595_1278"/>